<evidence type="ECO:0000256" key="6">
    <source>
        <dbReference type="ARBA" id="ARBA00022842"/>
    </source>
</evidence>
<dbReference type="GO" id="GO:0008408">
    <property type="term" value="F:3'-5' exonuclease activity"/>
    <property type="evidence" value="ECO:0007669"/>
    <property type="project" value="TreeGrafter"/>
</dbReference>
<gene>
    <name evidence="9" type="ORF">LCGC14_0219060</name>
</gene>
<reference evidence="9" key="1">
    <citation type="journal article" date="2015" name="Nature">
        <title>Complex archaea that bridge the gap between prokaryotes and eukaryotes.</title>
        <authorList>
            <person name="Spang A."/>
            <person name="Saw J.H."/>
            <person name="Jorgensen S.L."/>
            <person name="Zaremba-Niedzwiedzka K."/>
            <person name="Martijn J."/>
            <person name="Lind A.E."/>
            <person name="van Eijk R."/>
            <person name="Schleper C."/>
            <person name="Guy L."/>
            <person name="Ettema T.J."/>
        </authorList>
    </citation>
    <scope>NUCLEOTIDE SEQUENCE</scope>
</reference>
<evidence type="ECO:0000256" key="5">
    <source>
        <dbReference type="ARBA" id="ARBA00022801"/>
    </source>
</evidence>
<dbReference type="NCBIfam" id="TIGR01298">
    <property type="entry name" value="RNaseT"/>
    <property type="match status" value="1"/>
</dbReference>
<dbReference type="PANTHER" id="PTHR30231:SF2">
    <property type="entry name" value="RIBONUCLEASE T"/>
    <property type="match status" value="1"/>
</dbReference>
<evidence type="ECO:0000256" key="3">
    <source>
        <dbReference type="ARBA" id="ARBA00022722"/>
    </source>
</evidence>
<accession>A0A0F9UDU9</accession>
<dbReference type="GO" id="GO:0004540">
    <property type="term" value="F:RNA nuclease activity"/>
    <property type="evidence" value="ECO:0007669"/>
    <property type="project" value="InterPro"/>
</dbReference>
<evidence type="ECO:0000256" key="7">
    <source>
        <dbReference type="SAM" id="MobiDB-lite"/>
    </source>
</evidence>
<dbReference type="GO" id="GO:0008033">
    <property type="term" value="P:tRNA processing"/>
    <property type="evidence" value="ECO:0007669"/>
    <property type="project" value="UniProtKB-KW"/>
</dbReference>
<name>A0A0F9UDU9_9ZZZZ</name>
<keyword evidence="6" id="KW-0460">Magnesium</keyword>
<proteinExistence type="inferred from homology"/>
<dbReference type="GO" id="GO:0045004">
    <property type="term" value="P:DNA replication proofreading"/>
    <property type="evidence" value="ECO:0007669"/>
    <property type="project" value="TreeGrafter"/>
</dbReference>
<evidence type="ECO:0000259" key="8">
    <source>
        <dbReference type="SMART" id="SM00479"/>
    </source>
</evidence>
<evidence type="ECO:0000256" key="4">
    <source>
        <dbReference type="ARBA" id="ARBA00022723"/>
    </source>
</evidence>
<organism evidence="9">
    <name type="scientific">marine sediment metagenome</name>
    <dbReference type="NCBI Taxonomy" id="412755"/>
    <lineage>
        <taxon>unclassified sequences</taxon>
        <taxon>metagenomes</taxon>
        <taxon>ecological metagenomes</taxon>
    </lineage>
</organism>
<keyword evidence="5" id="KW-0378">Hydrolase</keyword>
<feature type="compositionally biased region" description="Acidic residues" evidence="7">
    <location>
        <begin position="1"/>
        <end position="12"/>
    </location>
</feature>
<dbReference type="FunFam" id="3.30.420.10:FF:000009">
    <property type="entry name" value="Ribonuclease T"/>
    <property type="match status" value="1"/>
</dbReference>
<sequence length="226" mass="24808">MSEFDFDSDTDGLDAPTSSKPKSPMAYRFRGFLPVVIDVETGGFNAATDALLEIAATTISMDDEGMVYADQTHFFRVEPFEGANIEAAALEFTGIKLDHPLRQAVSEEHAITEIFKHVRKAVKSAGCKRAVLVGHNAFFDLGFVNAAVERIDIKRNPFHPFSCFDTATLGGLAYGQTVLAKACNAAGMDFDGREAHSARYDTEKTAELFCTIVNRWREMGGWPPVD</sequence>
<dbReference type="InterPro" id="IPR012337">
    <property type="entry name" value="RNaseH-like_sf"/>
</dbReference>
<dbReference type="SMART" id="SM00479">
    <property type="entry name" value="EXOIII"/>
    <property type="match status" value="1"/>
</dbReference>
<dbReference type="CDD" id="cd06134">
    <property type="entry name" value="RNaseT"/>
    <property type="match status" value="1"/>
</dbReference>
<dbReference type="AlphaFoldDB" id="A0A0F9UDU9"/>
<evidence type="ECO:0000256" key="1">
    <source>
        <dbReference type="ARBA" id="ARBA00011738"/>
    </source>
</evidence>
<comment type="subunit">
    <text evidence="1">Homodimer.</text>
</comment>
<dbReference type="GO" id="GO:0046872">
    <property type="term" value="F:metal ion binding"/>
    <property type="evidence" value="ECO:0007669"/>
    <property type="project" value="UniProtKB-KW"/>
</dbReference>
<evidence type="ECO:0000256" key="2">
    <source>
        <dbReference type="ARBA" id="ARBA00022694"/>
    </source>
</evidence>
<dbReference type="InterPro" id="IPR036397">
    <property type="entry name" value="RNaseH_sf"/>
</dbReference>
<keyword evidence="2" id="KW-0819">tRNA processing</keyword>
<dbReference type="GO" id="GO:0005829">
    <property type="term" value="C:cytosol"/>
    <property type="evidence" value="ECO:0007669"/>
    <property type="project" value="TreeGrafter"/>
</dbReference>
<dbReference type="HAMAP" id="MF_00157">
    <property type="entry name" value="RNase_T"/>
    <property type="match status" value="1"/>
</dbReference>
<feature type="domain" description="Exonuclease" evidence="8">
    <location>
        <begin position="33"/>
        <end position="218"/>
    </location>
</feature>
<dbReference type="EMBL" id="LAZR01000104">
    <property type="protein sequence ID" value="KKN91360.1"/>
    <property type="molecule type" value="Genomic_DNA"/>
</dbReference>
<dbReference type="PANTHER" id="PTHR30231">
    <property type="entry name" value="DNA POLYMERASE III SUBUNIT EPSILON"/>
    <property type="match status" value="1"/>
</dbReference>
<dbReference type="SUPFAM" id="SSF53098">
    <property type="entry name" value="Ribonuclease H-like"/>
    <property type="match status" value="1"/>
</dbReference>
<dbReference type="InterPro" id="IPR013520">
    <property type="entry name" value="Ribonucl_H"/>
</dbReference>
<dbReference type="Gene3D" id="3.30.420.10">
    <property type="entry name" value="Ribonuclease H-like superfamily/Ribonuclease H"/>
    <property type="match status" value="1"/>
</dbReference>
<dbReference type="Pfam" id="PF00929">
    <property type="entry name" value="RNase_T"/>
    <property type="match status" value="1"/>
</dbReference>
<keyword evidence="4" id="KW-0479">Metal-binding</keyword>
<evidence type="ECO:0000313" key="9">
    <source>
        <dbReference type="EMBL" id="KKN91360.1"/>
    </source>
</evidence>
<dbReference type="GO" id="GO:0003676">
    <property type="term" value="F:nucleic acid binding"/>
    <property type="evidence" value="ECO:0007669"/>
    <property type="project" value="InterPro"/>
</dbReference>
<protein>
    <recommendedName>
        <fullName evidence="8">Exonuclease domain-containing protein</fullName>
    </recommendedName>
</protein>
<feature type="region of interest" description="Disordered" evidence="7">
    <location>
        <begin position="1"/>
        <end position="21"/>
    </location>
</feature>
<comment type="caution">
    <text evidence="9">The sequence shown here is derived from an EMBL/GenBank/DDBJ whole genome shotgun (WGS) entry which is preliminary data.</text>
</comment>
<keyword evidence="3" id="KW-0540">Nuclease</keyword>
<dbReference type="InterPro" id="IPR005987">
    <property type="entry name" value="RNase_T"/>
</dbReference>